<dbReference type="PANTHER" id="PTHR24291">
    <property type="entry name" value="CYTOCHROME P450 FAMILY 4"/>
    <property type="match status" value="1"/>
</dbReference>
<evidence type="ECO:0000256" key="3">
    <source>
        <dbReference type="ARBA" id="ARBA00004174"/>
    </source>
</evidence>
<dbReference type="STRING" id="103372.F4WV75"/>
<dbReference type="InterPro" id="IPR050196">
    <property type="entry name" value="Cytochrome_P450_Monoox"/>
</dbReference>
<protein>
    <submittedName>
        <fullName evidence="16">Cytochrome P450 4C1</fullName>
    </submittedName>
</protein>
<dbReference type="EMBL" id="GL888384">
    <property type="protein sequence ID" value="EGI61963.1"/>
    <property type="molecule type" value="Genomic_DNA"/>
</dbReference>
<dbReference type="InParanoid" id="F4WV75"/>
<dbReference type="GO" id="GO:0004497">
    <property type="term" value="F:monooxygenase activity"/>
    <property type="evidence" value="ECO:0007669"/>
    <property type="project" value="UniProtKB-KW"/>
</dbReference>
<dbReference type="GO" id="GO:0005506">
    <property type="term" value="F:iron ion binding"/>
    <property type="evidence" value="ECO:0007669"/>
    <property type="project" value="InterPro"/>
</dbReference>
<keyword evidence="12 15" id="KW-0503">Monooxygenase</keyword>
<evidence type="ECO:0000256" key="5">
    <source>
        <dbReference type="ARBA" id="ARBA00010617"/>
    </source>
</evidence>
<dbReference type="InterPro" id="IPR036396">
    <property type="entry name" value="Cyt_P450_sf"/>
</dbReference>
<dbReference type="PROSITE" id="PS00086">
    <property type="entry name" value="CYTOCHROME_P450"/>
    <property type="match status" value="1"/>
</dbReference>
<comment type="function">
    <text evidence="2">May be involved in the metabolism of insect hormones and in the breakdown of synthetic insecticides.</text>
</comment>
<gene>
    <name evidence="16" type="ORF">G5I_09866</name>
</gene>
<dbReference type="Gene3D" id="1.10.630.10">
    <property type="entry name" value="Cytochrome P450"/>
    <property type="match status" value="1"/>
</dbReference>
<evidence type="ECO:0000256" key="13">
    <source>
        <dbReference type="ARBA" id="ARBA00023136"/>
    </source>
</evidence>
<organism evidence="17">
    <name type="scientific">Acromyrmex echinatior</name>
    <name type="common">Panamanian leafcutter ant</name>
    <name type="synonym">Acromyrmex octospinosus echinatior</name>
    <dbReference type="NCBI Taxonomy" id="103372"/>
    <lineage>
        <taxon>Eukaryota</taxon>
        <taxon>Metazoa</taxon>
        <taxon>Ecdysozoa</taxon>
        <taxon>Arthropoda</taxon>
        <taxon>Hexapoda</taxon>
        <taxon>Insecta</taxon>
        <taxon>Pterygota</taxon>
        <taxon>Neoptera</taxon>
        <taxon>Endopterygota</taxon>
        <taxon>Hymenoptera</taxon>
        <taxon>Apocrita</taxon>
        <taxon>Aculeata</taxon>
        <taxon>Formicoidea</taxon>
        <taxon>Formicidae</taxon>
        <taxon>Myrmicinae</taxon>
        <taxon>Acromyrmex</taxon>
    </lineage>
</organism>
<keyword evidence="9" id="KW-0492">Microsome</keyword>
<evidence type="ECO:0000256" key="14">
    <source>
        <dbReference type="PIRSR" id="PIRSR602401-1"/>
    </source>
</evidence>
<dbReference type="PANTHER" id="PTHR24291:SF189">
    <property type="entry name" value="CYTOCHROME P450 4C3-RELATED"/>
    <property type="match status" value="1"/>
</dbReference>
<sequence length="197" mass="22547">MAPPDLSLLKKLGKFWEAPSQRKQLAMLDLLIATYREGVMTDLEIKQEVDAIMFGGHDTTASSLSFILALLAEHKDIQDRVRNEVDIVMQENENKLTMKFLHQLSYLERCIKEALRLHNAAFFISRVCGEDVKLQSYLIPAGTILHIDIHGTHTDPNFWPNPEVFDPDRFLPEKSQNRHPYSYIPFSAGPRNCIGKL</sequence>
<keyword evidence="10 15" id="KW-0560">Oxidoreductase</keyword>
<dbReference type="eggNOG" id="KOG0157">
    <property type="taxonomic scope" value="Eukaryota"/>
</dbReference>
<comment type="similarity">
    <text evidence="5 15">Belongs to the cytochrome P450 family.</text>
</comment>
<evidence type="ECO:0000256" key="11">
    <source>
        <dbReference type="ARBA" id="ARBA00023004"/>
    </source>
</evidence>
<evidence type="ECO:0000256" key="8">
    <source>
        <dbReference type="ARBA" id="ARBA00022824"/>
    </source>
</evidence>
<evidence type="ECO:0000256" key="4">
    <source>
        <dbReference type="ARBA" id="ARBA00004406"/>
    </source>
</evidence>
<evidence type="ECO:0000256" key="1">
    <source>
        <dbReference type="ARBA" id="ARBA00001971"/>
    </source>
</evidence>
<evidence type="ECO:0000256" key="2">
    <source>
        <dbReference type="ARBA" id="ARBA00003690"/>
    </source>
</evidence>
<evidence type="ECO:0000256" key="9">
    <source>
        <dbReference type="ARBA" id="ARBA00022848"/>
    </source>
</evidence>
<dbReference type="InterPro" id="IPR001128">
    <property type="entry name" value="Cyt_P450"/>
</dbReference>
<evidence type="ECO:0000256" key="12">
    <source>
        <dbReference type="ARBA" id="ARBA00023033"/>
    </source>
</evidence>
<dbReference type="GO" id="GO:0016705">
    <property type="term" value="F:oxidoreductase activity, acting on paired donors, with incorporation or reduction of molecular oxygen"/>
    <property type="evidence" value="ECO:0007669"/>
    <property type="project" value="InterPro"/>
</dbReference>
<dbReference type="OrthoDB" id="1470350at2759"/>
<dbReference type="AlphaFoldDB" id="F4WV75"/>
<feature type="binding site" description="axial binding residue" evidence="14">
    <location>
        <position position="193"/>
    </location>
    <ligand>
        <name>heme</name>
        <dbReference type="ChEBI" id="CHEBI:30413"/>
    </ligand>
    <ligandPart>
        <name>Fe</name>
        <dbReference type="ChEBI" id="CHEBI:18248"/>
    </ligandPart>
</feature>
<evidence type="ECO:0000256" key="6">
    <source>
        <dbReference type="ARBA" id="ARBA00022617"/>
    </source>
</evidence>
<dbReference type="InterPro" id="IPR002401">
    <property type="entry name" value="Cyt_P450_E_grp-I"/>
</dbReference>
<keyword evidence="17" id="KW-1185">Reference proteome</keyword>
<evidence type="ECO:0000256" key="15">
    <source>
        <dbReference type="RuleBase" id="RU000461"/>
    </source>
</evidence>
<dbReference type="SUPFAM" id="SSF48264">
    <property type="entry name" value="Cytochrome P450"/>
    <property type="match status" value="1"/>
</dbReference>
<comment type="cofactor">
    <cofactor evidence="1 14">
        <name>heme</name>
        <dbReference type="ChEBI" id="CHEBI:30413"/>
    </cofactor>
</comment>
<dbReference type="GO" id="GO:0020037">
    <property type="term" value="F:heme binding"/>
    <property type="evidence" value="ECO:0007669"/>
    <property type="project" value="InterPro"/>
</dbReference>
<keyword evidence="7 14" id="KW-0479">Metal-binding</keyword>
<dbReference type="Proteomes" id="UP000007755">
    <property type="component" value="Unassembled WGS sequence"/>
</dbReference>
<name>F4WV75_ACREC</name>
<reference evidence="16" key="1">
    <citation type="submission" date="2011-02" db="EMBL/GenBank/DDBJ databases">
        <title>The genome of the leaf-cutting ant Acromyrmex echinatior suggests key adaptations to social evolution and fungus farming.</title>
        <authorList>
            <person name="Nygaard S."/>
            <person name="Zhang G."/>
        </authorList>
    </citation>
    <scope>NUCLEOTIDE SEQUENCE</scope>
</reference>
<dbReference type="GO" id="GO:0005789">
    <property type="term" value="C:endoplasmic reticulum membrane"/>
    <property type="evidence" value="ECO:0007669"/>
    <property type="project" value="UniProtKB-SubCell"/>
</dbReference>
<accession>F4WV75</accession>
<keyword evidence="11 14" id="KW-0408">Iron</keyword>
<evidence type="ECO:0000256" key="7">
    <source>
        <dbReference type="ARBA" id="ARBA00022723"/>
    </source>
</evidence>
<dbReference type="PRINTS" id="PR00385">
    <property type="entry name" value="P450"/>
</dbReference>
<keyword evidence="6 14" id="KW-0349">Heme</keyword>
<keyword evidence="8" id="KW-0256">Endoplasmic reticulum</keyword>
<proteinExistence type="inferred from homology"/>
<dbReference type="InterPro" id="IPR017972">
    <property type="entry name" value="Cyt_P450_CS"/>
</dbReference>
<comment type="subcellular location">
    <subcellularLocation>
        <location evidence="4">Endoplasmic reticulum membrane</location>
        <topology evidence="4">Peripheral membrane protein</topology>
    </subcellularLocation>
    <subcellularLocation>
        <location evidence="3">Microsome membrane</location>
        <topology evidence="3">Peripheral membrane protein</topology>
    </subcellularLocation>
</comment>
<evidence type="ECO:0000256" key="10">
    <source>
        <dbReference type="ARBA" id="ARBA00023002"/>
    </source>
</evidence>
<evidence type="ECO:0000313" key="17">
    <source>
        <dbReference type="Proteomes" id="UP000007755"/>
    </source>
</evidence>
<evidence type="ECO:0000313" key="16">
    <source>
        <dbReference type="EMBL" id="EGI61963.1"/>
    </source>
</evidence>
<dbReference type="PRINTS" id="PR00463">
    <property type="entry name" value="EP450I"/>
</dbReference>
<keyword evidence="13" id="KW-0472">Membrane</keyword>
<dbReference type="Pfam" id="PF00067">
    <property type="entry name" value="p450"/>
    <property type="match status" value="1"/>
</dbReference>